<feature type="domain" description="Glycosyltransferase 2-like" evidence="3">
    <location>
        <begin position="5"/>
        <end position="172"/>
    </location>
</feature>
<keyword evidence="4" id="KW-0808">Transferase</keyword>
<gene>
    <name evidence="4" type="ORF">TA5114_03452</name>
</gene>
<dbReference type="RefSeq" id="WP_082625985.1">
    <property type="nucleotide sequence ID" value="NZ_CYUE01000025.1"/>
</dbReference>
<evidence type="ECO:0000313" key="5">
    <source>
        <dbReference type="Proteomes" id="UP000051184"/>
    </source>
</evidence>
<dbReference type="AlphaFoldDB" id="A0A0N7MCA0"/>
<evidence type="ECO:0000313" key="4">
    <source>
        <dbReference type="EMBL" id="CUK27624.1"/>
    </source>
</evidence>
<keyword evidence="2" id="KW-0472">Membrane</keyword>
<dbReference type="Pfam" id="PF00535">
    <property type="entry name" value="Glycos_transf_2"/>
    <property type="match status" value="1"/>
</dbReference>
<evidence type="ECO:0000259" key="3">
    <source>
        <dbReference type="Pfam" id="PF00535"/>
    </source>
</evidence>
<dbReference type="PANTHER" id="PTHR43630">
    <property type="entry name" value="POLY-BETA-1,6-N-ACETYL-D-GLUCOSAMINE SYNTHASE"/>
    <property type="match status" value="1"/>
</dbReference>
<feature type="transmembrane region" description="Helical" evidence="2">
    <location>
        <begin position="244"/>
        <end position="263"/>
    </location>
</feature>
<dbReference type="GO" id="GO:0016740">
    <property type="term" value="F:transferase activity"/>
    <property type="evidence" value="ECO:0007669"/>
    <property type="project" value="UniProtKB-KW"/>
</dbReference>
<dbReference type="InterPro" id="IPR029044">
    <property type="entry name" value="Nucleotide-diphossugar_trans"/>
</dbReference>
<dbReference type="SUPFAM" id="SSF53448">
    <property type="entry name" value="Nucleotide-diphospho-sugar transferases"/>
    <property type="match status" value="1"/>
</dbReference>
<keyword evidence="2" id="KW-0812">Transmembrane</keyword>
<keyword evidence="2" id="KW-1133">Transmembrane helix</keyword>
<dbReference type="EMBL" id="CYUE01000025">
    <property type="protein sequence ID" value="CUK27624.1"/>
    <property type="molecule type" value="Genomic_DNA"/>
</dbReference>
<dbReference type="Proteomes" id="UP000051184">
    <property type="component" value="Unassembled WGS sequence"/>
</dbReference>
<reference evidence="5" key="1">
    <citation type="submission" date="2015-09" db="EMBL/GenBank/DDBJ databases">
        <authorList>
            <person name="Rodrigo-Torres Lidia"/>
            <person name="Arahal R.David."/>
        </authorList>
    </citation>
    <scope>NUCLEOTIDE SEQUENCE [LARGE SCALE GENOMIC DNA]</scope>
    <source>
        <strain evidence="5">CECT 5114</strain>
    </source>
</reference>
<evidence type="ECO:0000256" key="1">
    <source>
        <dbReference type="ARBA" id="ARBA00038494"/>
    </source>
</evidence>
<feature type="transmembrane region" description="Helical" evidence="2">
    <location>
        <begin position="269"/>
        <end position="286"/>
    </location>
</feature>
<dbReference type="CDD" id="cd02525">
    <property type="entry name" value="Succinoglycan_BP_ExoA"/>
    <property type="match status" value="1"/>
</dbReference>
<accession>A0A0N7MCA0</accession>
<comment type="similarity">
    <text evidence="1">Belongs to the glycosyltransferase 2 family. WaaE/KdtX subfamily.</text>
</comment>
<keyword evidence="5" id="KW-1185">Reference proteome</keyword>
<sequence>MRVFIVIPTLNEEHHIARVIAGLETFSLERNAPIIIADGGSTDGTREIVRAISEQNSLVQLLENPARLQSAAVNLAVETYGDGYDFVIRLDAHSEYPADYCDVLLEEAERTGAASVVTSMVAVGQGGAQKVIASAQNSPFGNGGSAHRNASDGEWVEHGHHALMRVDAFREVGGYDGTFSHNEDAELDYRLVQAGHKIWLTSRTKVLYHPRSTLQSLWRQYFNFGRGRARNVAKHRMRLAKRQLIVAALFPALLLALLVPVSPIFAFPLMLWLAGCFVAGVMISVGSGKAVDAAAGFVAGLMHAAWSAGFWYQRIIK</sequence>
<feature type="transmembrane region" description="Helical" evidence="2">
    <location>
        <begin position="293"/>
        <end position="312"/>
    </location>
</feature>
<dbReference type="STRING" id="1715691.TA5113_02590"/>
<dbReference type="PANTHER" id="PTHR43630:SF2">
    <property type="entry name" value="GLYCOSYLTRANSFERASE"/>
    <property type="match status" value="1"/>
</dbReference>
<organism evidence="4 5">
    <name type="scientific">Cognatishimia activa</name>
    <dbReference type="NCBI Taxonomy" id="1715691"/>
    <lineage>
        <taxon>Bacteria</taxon>
        <taxon>Pseudomonadati</taxon>
        <taxon>Pseudomonadota</taxon>
        <taxon>Alphaproteobacteria</taxon>
        <taxon>Rhodobacterales</taxon>
        <taxon>Paracoccaceae</taxon>
        <taxon>Cognatishimia</taxon>
    </lineage>
</organism>
<name>A0A0N7MCA0_9RHOB</name>
<dbReference type="OrthoDB" id="8416156at2"/>
<protein>
    <submittedName>
        <fullName evidence="4">N-glycosyltransferase</fullName>
    </submittedName>
</protein>
<proteinExistence type="inferred from homology"/>
<evidence type="ECO:0000256" key="2">
    <source>
        <dbReference type="SAM" id="Phobius"/>
    </source>
</evidence>
<dbReference type="Gene3D" id="3.90.550.10">
    <property type="entry name" value="Spore Coat Polysaccharide Biosynthesis Protein SpsA, Chain A"/>
    <property type="match status" value="1"/>
</dbReference>
<dbReference type="InterPro" id="IPR001173">
    <property type="entry name" value="Glyco_trans_2-like"/>
</dbReference>